<dbReference type="GO" id="GO:0005524">
    <property type="term" value="F:ATP binding"/>
    <property type="evidence" value="ECO:0007669"/>
    <property type="project" value="UniProtKB-KW"/>
</dbReference>
<gene>
    <name evidence="6" type="ORF">ACFOKC_13820</name>
</gene>
<dbReference type="PROSITE" id="PS00211">
    <property type="entry name" value="ABC_TRANSPORTER_1"/>
    <property type="match status" value="1"/>
</dbReference>
<proteinExistence type="inferred from homology"/>
<reference evidence="6 7" key="1">
    <citation type="journal article" date="2019" name="Int. J. Syst. Evol. Microbiol.">
        <title>The Global Catalogue of Microorganisms (GCM) 10K type strain sequencing project: providing services to taxonomists for standard genome sequencing and annotation.</title>
        <authorList>
            <consortium name="The Broad Institute Genomics Platform"/>
            <consortium name="The Broad Institute Genome Sequencing Center for Infectious Disease"/>
            <person name="Wu L."/>
            <person name="Ma J."/>
        </authorList>
    </citation>
    <scope>NUCLEOTIDE SEQUENCE [LARGE SCALE GENOMIC DNA]</scope>
    <source>
        <strain evidence="6 7">CGMCC 1.12562</strain>
    </source>
</reference>
<protein>
    <submittedName>
        <fullName evidence="6">ABC transporter ATP-binding protein</fullName>
    </submittedName>
</protein>
<dbReference type="InterPro" id="IPR050763">
    <property type="entry name" value="ABC_transporter_ATP-binding"/>
</dbReference>
<dbReference type="PANTHER" id="PTHR42711">
    <property type="entry name" value="ABC TRANSPORTER ATP-BINDING PROTEIN"/>
    <property type="match status" value="1"/>
</dbReference>
<evidence type="ECO:0000259" key="5">
    <source>
        <dbReference type="PROSITE" id="PS50893"/>
    </source>
</evidence>
<organism evidence="6 7">
    <name type="scientific">Halobacterium litoreum</name>
    <dbReference type="NCBI Taxonomy" id="2039234"/>
    <lineage>
        <taxon>Archaea</taxon>
        <taxon>Methanobacteriati</taxon>
        <taxon>Methanobacteriota</taxon>
        <taxon>Stenosarchaea group</taxon>
        <taxon>Halobacteria</taxon>
        <taxon>Halobacteriales</taxon>
        <taxon>Halobacteriaceae</taxon>
        <taxon>Halobacterium</taxon>
    </lineage>
</organism>
<evidence type="ECO:0000256" key="1">
    <source>
        <dbReference type="ARBA" id="ARBA00005417"/>
    </source>
</evidence>
<dbReference type="Proteomes" id="UP001595660">
    <property type="component" value="Unassembled WGS sequence"/>
</dbReference>
<dbReference type="RefSeq" id="WP_232569751.1">
    <property type="nucleotide sequence ID" value="NZ_CP089466.1"/>
</dbReference>
<dbReference type="PROSITE" id="PS50893">
    <property type="entry name" value="ABC_TRANSPORTER_2"/>
    <property type="match status" value="1"/>
</dbReference>
<dbReference type="SUPFAM" id="SSF52540">
    <property type="entry name" value="P-loop containing nucleoside triphosphate hydrolases"/>
    <property type="match status" value="1"/>
</dbReference>
<evidence type="ECO:0000313" key="6">
    <source>
        <dbReference type="EMBL" id="MFC3478803.1"/>
    </source>
</evidence>
<evidence type="ECO:0000256" key="3">
    <source>
        <dbReference type="ARBA" id="ARBA00022741"/>
    </source>
</evidence>
<dbReference type="PANTHER" id="PTHR42711:SF5">
    <property type="entry name" value="ABC TRANSPORTER ATP-BINDING PROTEIN NATA"/>
    <property type="match status" value="1"/>
</dbReference>
<dbReference type="InterPro" id="IPR003439">
    <property type="entry name" value="ABC_transporter-like_ATP-bd"/>
</dbReference>
<keyword evidence="4 6" id="KW-0067">ATP-binding</keyword>
<dbReference type="InterPro" id="IPR027417">
    <property type="entry name" value="P-loop_NTPase"/>
</dbReference>
<name>A0ABD5NHG1_9EURY</name>
<keyword evidence="3" id="KW-0547">Nucleotide-binding</keyword>
<comment type="similarity">
    <text evidence="1">Belongs to the ABC transporter superfamily.</text>
</comment>
<feature type="domain" description="ABC transporter" evidence="5">
    <location>
        <begin position="5"/>
        <end position="227"/>
    </location>
</feature>
<dbReference type="GeneID" id="69118182"/>
<sequence length="304" mass="31499">MDSVLVADGVAKSYGDTAALAGVSLAVDAGEVFALVGPNGAGKTTLVRCLTGTATPDAGDVSLLGADPRAARKQRVGLLPQDFSPPDRLTASELVAYYAGLYDDARDPDAVLREVGLDPDSETWYGDLSGGEKRRACVAAALVNDPDVLFLDEPTTAVDPAGRRALWSLFEDLADAGTTILLTTHDMAEAERLADRVALLADGAVAATGTPSELVADHAGDPRLVVDTDADSADFGDPGGSGFAPERTEEGLVFRDVSPEDIGDVVAALDDAGVPFEALSWREPTLEDAYLALAGAAERAEVTR</sequence>
<dbReference type="Pfam" id="PF00005">
    <property type="entry name" value="ABC_tran"/>
    <property type="match status" value="1"/>
</dbReference>
<dbReference type="Gene3D" id="3.40.50.300">
    <property type="entry name" value="P-loop containing nucleotide triphosphate hydrolases"/>
    <property type="match status" value="1"/>
</dbReference>
<evidence type="ECO:0000256" key="2">
    <source>
        <dbReference type="ARBA" id="ARBA00022448"/>
    </source>
</evidence>
<dbReference type="InterPro" id="IPR003593">
    <property type="entry name" value="AAA+_ATPase"/>
</dbReference>
<accession>A0ABD5NHG1</accession>
<dbReference type="InterPro" id="IPR017871">
    <property type="entry name" value="ABC_transporter-like_CS"/>
</dbReference>
<keyword evidence="2" id="KW-0813">Transport</keyword>
<comment type="caution">
    <text evidence="6">The sequence shown here is derived from an EMBL/GenBank/DDBJ whole genome shotgun (WGS) entry which is preliminary data.</text>
</comment>
<dbReference type="CDD" id="cd03230">
    <property type="entry name" value="ABC_DR_subfamily_A"/>
    <property type="match status" value="1"/>
</dbReference>
<keyword evidence="7" id="KW-1185">Reference proteome</keyword>
<evidence type="ECO:0000256" key="4">
    <source>
        <dbReference type="ARBA" id="ARBA00022840"/>
    </source>
</evidence>
<dbReference type="AlphaFoldDB" id="A0ABD5NHG1"/>
<dbReference type="EMBL" id="JBHRWN010000002">
    <property type="protein sequence ID" value="MFC3478803.1"/>
    <property type="molecule type" value="Genomic_DNA"/>
</dbReference>
<dbReference type="SMART" id="SM00382">
    <property type="entry name" value="AAA"/>
    <property type="match status" value="1"/>
</dbReference>
<evidence type="ECO:0000313" key="7">
    <source>
        <dbReference type="Proteomes" id="UP001595660"/>
    </source>
</evidence>